<dbReference type="EMBL" id="JAQQWI010000018">
    <property type="protein sequence ID" value="KAK8002023.1"/>
    <property type="molecule type" value="Genomic_DNA"/>
</dbReference>
<accession>A0ABR1R8H2</accession>
<protein>
    <submittedName>
        <fullName evidence="1">Uncharacterized protein</fullName>
    </submittedName>
</protein>
<dbReference type="Proteomes" id="UP001396898">
    <property type="component" value="Unassembled WGS sequence"/>
</dbReference>
<evidence type="ECO:0000313" key="2">
    <source>
        <dbReference type="Proteomes" id="UP001396898"/>
    </source>
</evidence>
<comment type="caution">
    <text evidence="1">The sequence shown here is derived from an EMBL/GenBank/DDBJ whole genome shotgun (WGS) entry which is preliminary data.</text>
</comment>
<name>A0ABR1R8H2_9PEZI</name>
<reference evidence="1 2" key="1">
    <citation type="submission" date="2023-01" db="EMBL/GenBank/DDBJ databases">
        <title>Analysis of 21 Apiospora genomes using comparative genomics revels a genus with tremendous synthesis potential of carbohydrate active enzymes and secondary metabolites.</title>
        <authorList>
            <person name="Sorensen T."/>
        </authorList>
    </citation>
    <scope>NUCLEOTIDE SEQUENCE [LARGE SCALE GENOMIC DNA]</scope>
    <source>
        <strain evidence="1 2">CBS 20057</strain>
    </source>
</reference>
<evidence type="ECO:0000313" key="1">
    <source>
        <dbReference type="EMBL" id="KAK8002023.1"/>
    </source>
</evidence>
<sequence>MPLPSATLPISPGQSMELGLPKPSFVPSVYAAEPLARRRDQALICGLSTLTPSGGGGFGPLHDMT</sequence>
<organism evidence="1 2">
    <name type="scientific">Apiospora marii</name>
    <dbReference type="NCBI Taxonomy" id="335849"/>
    <lineage>
        <taxon>Eukaryota</taxon>
        <taxon>Fungi</taxon>
        <taxon>Dikarya</taxon>
        <taxon>Ascomycota</taxon>
        <taxon>Pezizomycotina</taxon>
        <taxon>Sordariomycetes</taxon>
        <taxon>Xylariomycetidae</taxon>
        <taxon>Amphisphaeriales</taxon>
        <taxon>Apiosporaceae</taxon>
        <taxon>Apiospora</taxon>
    </lineage>
</organism>
<gene>
    <name evidence="1" type="ORF">PG991_014245</name>
</gene>
<proteinExistence type="predicted"/>
<keyword evidence="2" id="KW-1185">Reference proteome</keyword>